<reference evidence="1" key="1">
    <citation type="submission" date="2020-05" db="UniProtKB">
        <authorList>
            <consortium name="EnsemblMetazoa"/>
        </authorList>
    </citation>
    <scope>IDENTIFICATION</scope>
    <source>
        <strain evidence="1">BB02</strain>
    </source>
</reference>
<gene>
    <name evidence="1" type="primary">106051317</name>
</gene>
<sequence>MVSIPDWARFAQLIDTKQQDSQNLLNKFYKQKETEVMKHALESGYIFVATKEALSSHCIDQNPEENDVTKFRLISLAGIHIRNLGDIWCCSNLTICLLSNNYLTKIDSLAHCKHLIKLDLHSNQLITVPGLNFWSHLRNLQILYLHDNPLGKFEILKNLSSCSYLTLLTLYDTPLALKKNYRHHVVNSIWTLKALDHFVISDEEIIEDAVFNGRFQALSPPFRIILCPPTYANPTYSTELEGIKGIMMEVNRILAKHSPVLIVQRCIRGFLVRKRLHRLHALGGLKLKEVFPPPGTPIYLKDQVKTSLLGVNIDYDTYMKNRRPGSLVPEETFRTMQSEEMPSMVSNKSLIVINMDKLEEDMLSSLQADTVAMEKLLADKKKIGLPHNSFQESSIKKAKKSDTKSKFSRIKNQKHFFGPVVFNDSLDDSEDEESIPFNSFRLKGQTEKCIIADATTEMILNKKESGKMVREAETERMTKAFFETKPKVERPNFLTNEQRFFNRAQGTMGLSCLMAVQKAYNEREKAEKAAAKIENILGLREERLRSQDRVNMYREQRRLQVLKARDLERSLIMEQIEKHELEKINFLDKQQERKVRSSDVNKQSRSNQTFVVDFNSQHTSVSKALLRHDRQARWEDSHSNRRNQVTNAKLTELEQQDVVKNYMEHRQLMRQTETSVAKAALGTKMLAEANERMMDARNRVAQLKARQSSIQAYYPVRPSTIPLSS</sequence>
<dbReference type="RefSeq" id="XP_013061939.2">
    <property type="nucleotide sequence ID" value="XM_013206485.2"/>
</dbReference>
<dbReference type="AlphaFoldDB" id="A0A2C9LCG7"/>
<protein>
    <recommendedName>
        <fullName evidence="3">Leucine-rich repeat and IQ domain-containing protein 3</fullName>
    </recommendedName>
</protein>
<evidence type="ECO:0000313" key="2">
    <source>
        <dbReference type="Proteomes" id="UP000076420"/>
    </source>
</evidence>
<evidence type="ECO:0008006" key="3">
    <source>
        <dbReference type="Google" id="ProtNLM"/>
    </source>
</evidence>
<dbReference type="InterPro" id="IPR032675">
    <property type="entry name" value="LRR_dom_sf"/>
</dbReference>
<dbReference type="Gene3D" id="3.80.10.10">
    <property type="entry name" value="Ribonuclease Inhibitor"/>
    <property type="match status" value="1"/>
</dbReference>
<dbReference type="STRING" id="6526.A0A2C9LCG7"/>
<dbReference type="EnsemblMetazoa" id="BGLB029660-RA">
    <property type="protein sequence ID" value="BGLB029660-PA"/>
    <property type="gene ID" value="BGLB029660"/>
</dbReference>
<dbReference type="Pfam" id="PF14580">
    <property type="entry name" value="LRR_9"/>
    <property type="match status" value="1"/>
</dbReference>
<dbReference type="PANTHER" id="PTHR46723:SF1">
    <property type="entry name" value="LEUCINE-RICH REPEAT AND IQ DOMAIN-CONTAINING PROTEIN 3"/>
    <property type="match status" value="1"/>
</dbReference>
<dbReference type="PROSITE" id="PS50096">
    <property type="entry name" value="IQ"/>
    <property type="match status" value="1"/>
</dbReference>
<dbReference type="VEuPathDB" id="VectorBase:BGLAX_042794"/>
<evidence type="ECO:0000313" key="1">
    <source>
        <dbReference type="EnsemblMetazoa" id="BGLB029660-PA"/>
    </source>
</evidence>
<name>A0A2C9LCG7_BIOGL</name>
<dbReference type="KEGG" id="bgt:106051317"/>
<dbReference type="VEuPathDB" id="VectorBase:BGLB029660"/>
<dbReference type="OrthoDB" id="676979at2759"/>
<dbReference type="InterPro" id="IPR052859">
    <property type="entry name" value="LRR-IQ_domain_protein"/>
</dbReference>
<dbReference type="PROSITE" id="PS51450">
    <property type="entry name" value="LRR"/>
    <property type="match status" value="3"/>
</dbReference>
<accession>A0A2C9LCG7</accession>
<dbReference type="SUPFAM" id="SSF52058">
    <property type="entry name" value="L domain-like"/>
    <property type="match status" value="1"/>
</dbReference>
<dbReference type="PANTHER" id="PTHR46723">
    <property type="entry name" value="LEUCINE-RICH REPEAT AND IQ DOMAIN-CONTAINING PROTEIN 3"/>
    <property type="match status" value="1"/>
</dbReference>
<dbReference type="InterPro" id="IPR001611">
    <property type="entry name" value="Leu-rich_rpt"/>
</dbReference>
<proteinExistence type="predicted"/>
<organism evidence="1 2">
    <name type="scientific">Biomphalaria glabrata</name>
    <name type="common">Bloodfluke planorb</name>
    <name type="synonym">Freshwater snail</name>
    <dbReference type="NCBI Taxonomy" id="6526"/>
    <lineage>
        <taxon>Eukaryota</taxon>
        <taxon>Metazoa</taxon>
        <taxon>Spiralia</taxon>
        <taxon>Lophotrochozoa</taxon>
        <taxon>Mollusca</taxon>
        <taxon>Gastropoda</taxon>
        <taxon>Heterobranchia</taxon>
        <taxon>Euthyneura</taxon>
        <taxon>Panpulmonata</taxon>
        <taxon>Hygrophila</taxon>
        <taxon>Lymnaeoidea</taxon>
        <taxon>Planorbidae</taxon>
        <taxon>Biomphalaria</taxon>
    </lineage>
</organism>
<dbReference type="Proteomes" id="UP000076420">
    <property type="component" value="Unassembled WGS sequence"/>
</dbReference>